<dbReference type="Proteomes" id="UP000634476">
    <property type="component" value="Unassembled WGS sequence"/>
</dbReference>
<evidence type="ECO:0000313" key="1">
    <source>
        <dbReference type="EMBL" id="GII01350.1"/>
    </source>
</evidence>
<keyword evidence="2" id="KW-1185">Reference proteome</keyword>
<name>A0A8J3SZS4_9ACTN</name>
<dbReference type="AlphaFoldDB" id="A0A8J3SZS4"/>
<protein>
    <submittedName>
        <fullName evidence="1">Uncharacterized protein</fullName>
    </submittedName>
</protein>
<comment type="caution">
    <text evidence="1">The sequence shown here is derived from an EMBL/GenBank/DDBJ whole genome shotgun (WGS) entry which is preliminary data.</text>
</comment>
<evidence type="ECO:0000313" key="2">
    <source>
        <dbReference type="Proteomes" id="UP000634476"/>
    </source>
</evidence>
<proteinExistence type="predicted"/>
<dbReference type="EMBL" id="BOOK01000023">
    <property type="protein sequence ID" value="GII01350.1"/>
    <property type="molecule type" value="Genomic_DNA"/>
</dbReference>
<reference evidence="1" key="1">
    <citation type="submission" date="2021-01" db="EMBL/GenBank/DDBJ databases">
        <title>Whole genome shotgun sequence of Planobispora takensis NBRC 109077.</title>
        <authorList>
            <person name="Komaki H."/>
            <person name="Tamura T."/>
        </authorList>
    </citation>
    <scope>NUCLEOTIDE SEQUENCE</scope>
    <source>
        <strain evidence="1">NBRC 109077</strain>
    </source>
</reference>
<organism evidence="1 2">
    <name type="scientific">Planobispora takensis</name>
    <dbReference type="NCBI Taxonomy" id="1367882"/>
    <lineage>
        <taxon>Bacteria</taxon>
        <taxon>Bacillati</taxon>
        <taxon>Actinomycetota</taxon>
        <taxon>Actinomycetes</taxon>
        <taxon>Streptosporangiales</taxon>
        <taxon>Streptosporangiaceae</taxon>
        <taxon>Planobispora</taxon>
    </lineage>
</organism>
<accession>A0A8J3SZS4</accession>
<sequence length="83" mass="8138">MGTGEATNRAFCAVSSAPPVSSPRRTAPAMRGTTLSAINPAGASHPALPAVPAAFPVTPAVFPAVPAALPGLPVFPRAVPAVL</sequence>
<gene>
    <name evidence="1" type="ORF">Pta02_33580</name>
</gene>